<dbReference type="EMBL" id="RAPF01000005">
    <property type="protein sequence ID" value="RKF20728.1"/>
    <property type="molecule type" value="Genomic_DNA"/>
</dbReference>
<dbReference type="SUPFAM" id="SSF57802">
    <property type="entry name" value="Rubredoxin-like"/>
    <property type="match status" value="1"/>
</dbReference>
<evidence type="ECO:0000313" key="1">
    <source>
        <dbReference type="EMBL" id="RKF20728.1"/>
    </source>
</evidence>
<dbReference type="Proteomes" id="UP000284395">
    <property type="component" value="Unassembled WGS sequence"/>
</dbReference>
<dbReference type="AlphaFoldDB" id="A0A420EJ87"/>
<proteinExistence type="predicted"/>
<accession>A0A420EJ87</accession>
<organism evidence="1 2">
    <name type="scientific">Altericroceibacterium spongiae</name>
    <dbReference type="NCBI Taxonomy" id="2320269"/>
    <lineage>
        <taxon>Bacteria</taxon>
        <taxon>Pseudomonadati</taxon>
        <taxon>Pseudomonadota</taxon>
        <taxon>Alphaproteobacteria</taxon>
        <taxon>Sphingomonadales</taxon>
        <taxon>Erythrobacteraceae</taxon>
        <taxon>Altericroceibacterium</taxon>
    </lineage>
</organism>
<gene>
    <name evidence="1" type="ORF">D6851_11455</name>
</gene>
<protein>
    <submittedName>
        <fullName evidence="1">Zinc ribbon domain-containing protein</fullName>
    </submittedName>
</protein>
<dbReference type="RefSeq" id="WP_120325016.1">
    <property type="nucleotide sequence ID" value="NZ_RAPF01000005.1"/>
</dbReference>
<comment type="caution">
    <text evidence="1">The sequence shown here is derived from an EMBL/GenBank/DDBJ whole genome shotgun (WGS) entry which is preliminary data.</text>
</comment>
<reference evidence="1 2" key="1">
    <citation type="submission" date="2018-09" db="EMBL/GenBank/DDBJ databases">
        <title>Altererythrobacter spongiae sp. nov., isolated from a marine sponge.</title>
        <authorList>
            <person name="Zhuang L."/>
            <person name="Luo L."/>
        </authorList>
    </citation>
    <scope>NUCLEOTIDE SEQUENCE [LARGE SCALE GENOMIC DNA]</scope>
    <source>
        <strain evidence="1 2">HN-Y73</strain>
    </source>
</reference>
<name>A0A420EJ87_9SPHN</name>
<sequence>MTEMVRFRCQNCGYRFETEVLDEAERREARRLDRPTSAVHCPQCHRTDIRRGWE</sequence>
<evidence type="ECO:0000313" key="2">
    <source>
        <dbReference type="Proteomes" id="UP000284395"/>
    </source>
</evidence>
<keyword evidence="2" id="KW-1185">Reference proteome</keyword>